<dbReference type="EMBL" id="JADNRY010000100">
    <property type="protein sequence ID" value="KAF9065655.1"/>
    <property type="molecule type" value="Genomic_DNA"/>
</dbReference>
<proteinExistence type="predicted"/>
<reference evidence="1" key="1">
    <citation type="submission" date="2020-11" db="EMBL/GenBank/DDBJ databases">
        <authorList>
            <consortium name="DOE Joint Genome Institute"/>
            <person name="Ahrendt S."/>
            <person name="Riley R."/>
            <person name="Andreopoulos W."/>
            <person name="Labutti K."/>
            <person name="Pangilinan J."/>
            <person name="Ruiz-Duenas F.J."/>
            <person name="Barrasa J.M."/>
            <person name="Sanchez-Garcia M."/>
            <person name="Camarero S."/>
            <person name="Miyauchi S."/>
            <person name="Serrano A."/>
            <person name="Linde D."/>
            <person name="Babiker R."/>
            <person name="Drula E."/>
            <person name="Ayuso-Fernandez I."/>
            <person name="Pacheco R."/>
            <person name="Padilla G."/>
            <person name="Ferreira P."/>
            <person name="Barriuso J."/>
            <person name="Kellner H."/>
            <person name="Castanera R."/>
            <person name="Alfaro M."/>
            <person name="Ramirez L."/>
            <person name="Pisabarro A.G."/>
            <person name="Kuo A."/>
            <person name="Tritt A."/>
            <person name="Lipzen A."/>
            <person name="He G."/>
            <person name="Yan M."/>
            <person name="Ng V."/>
            <person name="Cullen D."/>
            <person name="Martin F."/>
            <person name="Rosso M.-N."/>
            <person name="Henrissat B."/>
            <person name="Hibbett D."/>
            <person name="Martinez A.T."/>
            <person name="Grigoriev I.V."/>
        </authorList>
    </citation>
    <scope>NUCLEOTIDE SEQUENCE</scope>
    <source>
        <strain evidence="1">AH 40177</strain>
    </source>
</reference>
<dbReference type="Gene3D" id="1.20.1280.50">
    <property type="match status" value="1"/>
</dbReference>
<evidence type="ECO:0000313" key="1">
    <source>
        <dbReference type="EMBL" id="KAF9065655.1"/>
    </source>
</evidence>
<dbReference type="Gene3D" id="3.80.10.10">
    <property type="entry name" value="Ribonuclease Inhibitor"/>
    <property type="match status" value="1"/>
</dbReference>
<dbReference type="AlphaFoldDB" id="A0A9P5U3F4"/>
<sequence>MTPPRPKRCPNPLWVRVNLSSEELSTLYDELRFEFGPSVVTLERANGLRTMLALADKDIEDHALEVACLTDSEQRMIVQTEQKRLETQRAVLLSLLSPMRKLPNETLLRIFKHVCEDNHLQCYPWIELYYPFSRISHPNTMSSRALTYLPTMAIGSVCSRWRALALSSPTLWANLTVEICTVKGSQVEHLTGFIDNVTLYLERSGDWPLRLSLIIRGNGEEIPSLIQIKRHAWRWKTLKYQEDCFLTGKRIFSQLRFPLLVELDLGGWGSHPEPDVLDCFEFCPKLRALTVTWPWPASKVPYNQLDYINFGHGQSKTGWMEALRICSHLKSFEMGGYNLEEGGLGTCANANVASFSLATASNSTDTVLSSLNLPSLNNLVLDGPGGSWRTDTFISFVSRSSCTITTFALHRISVSDLDLIAAFRVMPALLHFEVNQYGPSENPFTSHLISSLTHHQSTSIPLVPKLHSLRLKLPTDAFDDAAFVNMVHSRWFKPGSGLSAEMLAKGKGCIRSVVLKFTSREVNAEIYKPLQILDAEGLRVVISGTNGVQV</sequence>
<protein>
    <recommendedName>
        <fullName evidence="3">F-box domain-containing protein</fullName>
    </recommendedName>
</protein>
<dbReference type="InterPro" id="IPR032675">
    <property type="entry name" value="LRR_dom_sf"/>
</dbReference>
<dbReference type="OrthoDB" id="3266451at2759"/>
<dbReference type="SUPFAM" id="SSF52047">
    <property type="entry name" value="RNI-like"/>
    <property type="match status" value="1"/>
</dbReference>
<organism evidence="1 2">
    <name type="scientific">Rhodocollybia butyracea</name>
    <dbReference type="NCBI Taxonomy" id="206335"/>
    <lineage>
        <taxon>Eukaryota</taxon>
        <taxon>Fungi</taxon>
        <taxon>Dikarya</taxon>
        <taxon>Basidiomycota</taxon>
        <taxon>Agaricomycotina</taxon>
        <taxon>Agaricomycetes</taxon>
        <taxon>Agaricomycetidae</taxon>
        <taxon>Agaricales</taxon>
        <taxon>Marasmiineae</taxon>
        <taxon>Omphalotaceae</taxon>
        <taxon>Rhodocollybia</taxon>
    </lineage>
</organism>
<evidence type="ECO:0008006" key="3">
    <source>
        <dbReference type="Google" id="ProtNLM"/>
    </source>
</evidence>
<name>A0A9P5U3F4_9AGAR</name>
<comment type="caution">
    <text evidence="1">The sequence shown here is derived from an EMBL/GenBank/DDBJ whole genome shotgun (WGS) entry which is preliminary data.</text>
</comment>
<keyword evidence="2" id="KW-1185">Reference proteome</keyword>
<accession>A0A9P5U3F4</accession>
<evidence type="ECO:0000313" key="2">
    <source>
        <dbReference type="Proteomes" id="UP000772434"/>
    </source>
</evidence>
<dbReference type="Proteomes" id="UP000772434">
    <property type="component" value="Unassembled WGS sequence"/>
</dbReference>
<gene>
    <name evidence="1" type="ORF">BDP27DRAFT_1450122</name>
</gene>